<keyword evidence="2" id="KW-1185">Reference proteome</keyword>
<dbReference type="Proteomes" id="UP000540506">
    <property type="component" value="Unassembled WGS sequence"/>
</dbReference>
<name>A0A7W7VTD8_KITKI</name>
<gene>
    <name evidence="1" type="ORF">FHR34_000532</name>
</gene>
<dbReference type="GO" id="GO:0016301">
    <property type="term" value="F:kinase activity"/>
    <property type="evidence" value="ECO:0007669"/>
    <property type="project" value="UniProtKB-KW"/>
</dbReference>
<dbReference type="AlphaFoldDB" id="A0A7W7VTD8"/>
<proteinExistence type="predicted"/>
<evidence type="ECO:0000313" key="2">
    <source>
        <dbReference type="Proteomes" id="UP000540506"/>
    </source>
</evidence>
<keyword evidence="1" id="KW-0418">Kinase</keyword>
<dbReference type="RefSeq" id="WP_184933854.1">
    <property type="nucleotide sequence ID" value="NZ_JACHJV010000001.1"/>
</dbReference>
<dbReference type="Pfam" id="PF13671">
    <property type="entry name" value="AAA_33"/>
    <property type="match status" value="1"/>
</dbReference>
<dbReference type="PANTHER" id="PTHR37807">
    <property type="entry name" value="OS07G0160300 PROTEIN"/>
    <property type="match status" value="1"/>
</dbReference>
<accession>A0A7W7VTD8</accession>
<protein>
    <submittedName>
        <fullName evidence="1">Putative kinase</fullName>
    </submittedName>
</protein>
<reference evidence="1 2" key="1">
    <citation type="submission" date="2020-08" db="EMBL/GenBank/DDBJ databases">
        <title>Sequencing the genomes of 1000 actinobacteria strains.</title>
        <authorList>
            <person name="Klenk H.-P."/>
        </authorList>
    </citation>
    <scope>NUCLEOTIDE SEQUENCE [LARGE SCALE GENOMIC DNA]</scope>
    <source>
        <strain evidence="1 2">DSM 41654</strain>
    </source>
</reference>
<sequence length="187" mass="20255">MVTVLVNGLPGAGKTTLAQALARELKLPLFSKDAVKETLADTLGTQLAIGTTAHEWSNALGSAAAETLWTLLAFAPDGAVLESPWLAHVRQFAIAGLARAGVKEVQEVWCDAPLEVARHRFAERAASRHPIHLDDQQQAEERWELWSRMARPLGLGPVHHVDTTRPVDIPQLAKQIIEAAGEGRPCT</sequence>
<comment type="caution">
    <text evidence="1">The sequence shown here is derived from an EMBL/GenBank/DDBJ whole genome shotgun (WGS) entry which is preliminary data.</text>
</comment>
<dbReference type="EMBL" id="JACHJV010000001">
    <property type="protein sequence ID" value="MBB4921539.1"/>
    <property type="molecule type" value="Genomic_DNA"/>
</dbReference>
<evidence type="ECO:0000313" key="1">
    <source>
        <dbReference type="EMBL" id="MBB4921539.1"/>
    </source>
</evidence>
<dbReference type="SUPFAM" id="SSF52540">
    <property type="entry name" value="P-loop containing nucleoside triphosphate hydrolases"/>
    <property type="match status" value="1"/>
</dbReference>
<dbReference type="Gene3D" id="3.40.50.300">
    <property type="entry name" value="P-loop containing nucleotide triphosphate hydrolases"/>
    <property type="match status" value="1"/>
</dbReference>
<keyword evidence="1" id="KW-0808">Transferase</keyword>
<dbReference type="PANTHER" id="PTHR37807:SF3">
    <property type="entry name" value="OS07G0160300 PROTEIN"/>
    <property type="match status" value="1"/>
</dbReference>
<organism evidence="1 2">
    <name type="scientific">Kitasatospora kifunensis</name>
    <name type="common">Streptomyces kifunensis</name>
    <dbReference type="NCBI Taxonomy" id="58351"/>
    <lineage>
        <taxon>Bacteria</taxon>
        <taxon>Bacillati</taxon>
        <taxon>Actinomycetota</taxon>
        <taxon>Actinomycetes</taxon>
        <taxon>Kitasatosporales</taxon>
        <taxon>Streptomycetaceae</taxon>
        <taxon>Kitasatospora</taxon>
    </lineage>
</organism>
<dbReference type="InterPro" id="IPR027417">
    <property type="entry name" value="P-loop_NTPase"/>
</dbReference>